<name>A0ABU7LUL4_9PROT</name>
<proteinExistence type="predicted"/>
<gene>
    <name evidence="3" type="ORF">V0U79_12725</name>
</gene>
<protein>
    <submittedName>
        <fullName evidence="3">Glutathione S-transferase</fullName>
    </submittedName>
</protein>
<dbReference type="PROSITE" id="PS50405">
    <property type="entry name" value="GST_CTER"/>
    <property type="match status" value="1"/>
</dbReference>
<keyword evidence="4" id="KW-1185">Reference proteome</keyword>
<dbReference type="SUPFAM" id="SSF47616">
    <property type="entry name" value="GST C-terminal domain-like"/>
    <property type="match status" value="1"/>
</dbReference>
<dbReference type="Pfam" id="PF13409">
    <property type="entry name" value="GST_N_2"/>
    <property type="match status" value="1"/>
</dbReference>
<evidence type="ECO:0000259" key="1">
    <source>
        <dbReference type="PROSITE" id="PS50404"/>
    </source>
</evidence>
<dbReference type="PANTHER" id="PTHR44051">
    <property type="entry name" value="GLUTATHIONE S-TRANSFERASE-RELATED"/>
    <property type="match status" value="1"/>
</dbReference>
<dbReference type="Gene3D" id="3.40.30.10">
    <property type="entry name" value="Glutaredoxin"/>
    <property type="match status" value="1"/>
</dbReference>
<dbReference type="EMBL" id="JAZDRP010000010">
    <property type="protein sequence ID" value="MEE2527229.1"/>
    <property type="molecule type" value="Genomic_DNA"/>
</dbReference>
<dbReference type="Pfam" id="PF00043">
    <property type="entry name" value="GST_C"/>
    <property type="match status" value="1"/>
</dbReference>
<comment type="caution">
    <text evidence="3">The sequence shown here is derived from an EMBL/GenBank/DDBJ whole genome shotgun (WGS) entry which is preliminary data.</text>
</comment>
<organism evidence="3 4">
    <name type="scientific">Hyphobacterium lacteum</name>
    <dbReference type="NCBI Taxonomy" id="3116575"/>
    <lineage>
        <taxon>Bacteria</taxon>
        <taxon>Pseudomonadati</taxon>
        <taxon>Pseudomonadota</taxon>
        <taxon>Alphaproteobacteria</taxon>
        <taxon>Maricaulales</taxon>
        <taxon>Maricaulaceae</taxon>
        <taxon>Hyphobacterium</taxon>
    </lineage>
</organism>
<dbReference type="InterPro" id="IPR004045">
    <property type="entry name" value="Glutathione_S-Trfase_N"/>
</dbReference>
<evidence type="ECO:0000259" key="2">
    <source>
        <dbReference type="PROSITE" id="PS50405"/>
    </source>
</evidence>
<dbReference type="InterPro" id="IPR010987">
    <property type="entry name" value="Glutathione-S-Trfase_C-like"/>
</dbReference>
<dbReference type="PROSITE" id="PS50404">
    <property type="entry name" value="GST_NTER"/>
    <property type="match status" value="1"/>
</dbReference>
<accession>A0ABU7LUL4</accession>
<dbReference type="InterPro" id="IPR004046">
    <property type="entry name" value="GST_C"/>
</dbReference>
<dbReference type="InterPro" id="IPR036249">
    <property type="entry name" value="Thioredoxin-like_sf"/>
</dbReference>
<reference evidence="3 4" key="1">
    <citation type="submission" date="2024-01" db="EMBL/GenBank/DDBJ databases">
        <title>Hyphobacterium bacterium isolated from marine sediment.</title>
        <authorList>
            <person name="Zhao S."/>
        </authorList>
    </citation>
    <scope>NUCLEOTIDE SEQUENCE [LARGE SCALE GENOMIC DNA]</scope>
    <source>
        <strain evidence="4">HN65</strain>
    </source>
</reference>
<dbReference type="CDD" id="cd03051">
    <property type="entry name" value="GST_N_GTT2_like"/>
    <property type="match status" value="1"/>
</dbReference>
<dbReference type="Proteomes" id="UP001354971">
    <property type="component" value="Unassembled WGS sequence"/>
</dbReference>
<dbReference type="InterPro" id="IPR034345">
    <property type="entry name" value="Gtt2-like_N"/>
</dbReference>
<dbReference type="InterPro" id="IPR036282">
    <property type="entry name" value="Glutathione-S-Trfase_C_sf"/>
</dbReference>
<evidence type="ECO:0000313" key="4">
    <source>
        <dbReference type="Proteomes" id="UP001354971"/>
    </source>
</evidence>
<feature type="domain" description="GST N-terminal" evidence="1">
    <location>
        <begin position="3"/>
        <end position="85"/>
    </location>
</feature>
<dbReference type="InterPro" id="IPR040079">
    <property type="entry name" value="Glutathione_S-Trfase"/>
</dbReference>
<dbReference type="Gene3D" id="1.20.1050.10">
    <property type="match status" value="1"/>
</dbReference>
<dbReference type="SFLD" id="SFLDG00358">
    <property type="entry name" value="Main_(cytGST)"/>
    <property type="match status" value="1"/>
</dbReference>
<dbReference type="PANTHER" id="PTHR44051:SF8">
    <property type="entry name" value="GLUTATHIONE S-TRANSFERASE GSTA"/>
    <property type="match status" value="1"/>
</dbReference>
<dbReference type="SFLD" id="SFLDS00019">
    <property type="entry name" value="Glutathione_Transferase_(cytos"/>
    <property type="match status" value="1"/>
</dbReference>
<sequence length="213" mass="23426">MMQDHVFYDCATAPSPRRARMVFAEKALEVPTVQVDLRHGEQLGEAFRAINPRCTVPALKLPDGTVLGDNASIARYIEEIRPEPPLMGRTPVEKAIIAEWNAIVEFEGLMGIAEVVRNALPGMKGRGLTGPKSYEQIPELAERGRARVTQFFVTLENRLAESAYVGGDAFSLADITAFVAVEFASWVKMVPDENQAALAEWRQAVSERPSAKA</sequence>
<evidence type="ECO:0000313" key="3">
    <source>
        <dbReference type="EMBL" id="MEE2527229.1"/>
    </source>
</evidence>
<dbReference type="RefSeq" id="WP_330199891.1">
    <property type="nucleotide sequence ID" value="NZ_JAZDRP010000010.1"/>
</dbReference>
<feature type="domain" description="GST C-terminal" evidence="2">
    <location>
        <begin position="90"/>
        <end position="213"/>
    </location>
</feature>
<dbReference type="SUPFAM" id="SSF52833">
    <property type="entry name" value="Thioredoxin-like"/>
    <property type="match status" value="1"/>
</dbReference>